<feature type="domain" description="Bacteriophage tail tape measure N-terminal" evidence="2">
    <location>
        <begin position="236"/>
        <end position="375"/>
    </location>
</feature>
<evidence type="ECO:0000313" key="4">
    <source>
        <dbReference type="Proteomes" id="UP001597474"/>
    </source>
</evidence>
<dbReference type="InterPro" id="IPR009628">
    <property type="entry name" value="Phage_tape_measure_N"/>
</dbReference>
<dbReference type="RefSeq" id="WP_386375742.1">
    <property type="nucleotide sequence ID" value="NZ_JBHUMP010000021.1"/>
</dbReference>
<feature type="compositionally biased region" description="Basic and acidic residues" evidence="1">
    <location>
        <begin position="640"/>
        <end position="649"/>
    </location>
</feature>
<dbReference type="Proteomes" id="UP001597474">
    <property type="component" value="Unassembled WGS sequence"/>
</dbReference>
<gene>
    <name evidence="3" type="ORF">ACFSUD_17200</name>
</gene>
<keyword evidence="4" id="KW-1185">Reference proteome</keyword>
<reference evidence="4" key="1">
    <citation type="journal article" date="2019" name="Int. J. Syst. Evol. Microbiol.">
        <title>The Global Catalogue of Microorganisms (GCM) 10K type strain sequencing project: providing services to taxonomists for standard genome sequencing and annotation.</title>
        <authorList>
            <consortium name="The Broad Institute Genomics Platform"/>
            <consortium name="The Broad Institute Genome Sequencing Center for Infectious Disease"/>
            <person name="Wu L."/>
            <person name="Ma J."/>
        </authorList>
    </citation>
    <scope>NUCLEOTIDE SEQUENCE [LARGE SCALE GENOMIC DNA]</scope>
    <source>
        <strain evidence="4">TISTR 2562</strain>
    </source>
</reference>
<evidence type="ECO:0000256" key="1">
    <source>
        <dbReference type="SAM" id="MobiDB-lite"/>
    </source>
</evidence>
<feature type="region of interest" description="Disordered" evidence="1">
    <location>
        <begin position="624"/>
        <end position="649"/>
    </location>
</feature>
<name>A0ABW5U7S2_9RHOB</name>
<organism evidence="3 4">
    <name type="scientific">Sulfitobacter aestuarii</name>
    <dbReference type="NCBI Taxonomy" id="2161676"/>
    <lineage>
        <taxon>Bacteria</taxon>
        <taxon>Pseudomonadati</taxon>
        <taxon>Pseudomonadota</taxon>
        <taxon>Alphaproteobacteria</taxon>
        <taxon>Rhodobacterales</taxon>
        <taxon>Roseobacteraceae</taxon>
        <taxon>Sulfitobacter</taxon>
    </lineage>
</organism>
<evidence type="ECO:0000259" key="2">
    <source>
        <dbReference type="Pfam" id="PF06791"/>
    </source>
</evidence>
<evidence type="ECO:0000313" key="3">
    <source>
        <dbReference type="EMBL" id="MFD2741315.1"/>
    </source>
</evidence>
<dbReference type="EMBL" id="JBHUMP010000021">
    <property type="protein sequence ID" value="MFD2741315.1"/>
    <property type="molecule type" value="Genomic_DNA"/>
</dbReference>
<accession>A0ABW5U7S2</accession>
<dbReference type="Pfam" id="PF06791">
    <property type="entry name" value="TMP_2"/>
    <property type="match status" value="1"/>
</dbReference>
<proteinExistence type="predicted"/>
<sequence>MSENHEIRLKIDAAAAKRGSREFKAAINGVKQAVKGLDRDTQGVFTSLRKGVRVNVDTTAIKQATKDSANLAQTAKKSSDDRIKLELAAASAMRTSQSQSDRLYEKLSRLGDTQGIAKLTLDLAQLQSRLHAASTPLDVRAARSQFADTASAIMQTNRSLELQERAQNIAATSAQSLENSLESLRAKYNPLYAASAQYETALREIAEAERAGVISSHLAADARQRAAQALQGGAGQMTKYGAAMQTAGHQTQNAAYQLQDIFVTAEMGMNPMRIALQQGTQLSAVMSDMAKSGNGASGALKGLAGGIASMVNPISLVTIGGVAAAAMLTQWIIGATSAEEKTEDLSKKIHVLSTSLDALEANTQASAAQISQHLKSAFGSVATDVQALISDLREAEFSVISHKMQREIETATSQLNSLGGAFEVFWADFMNPGSVDSGYLLQMQEIISDSGIAYDEFVKLDKAVNSVFTSKDVNDFVKNMATARSLAAEIGGPVGDQIADALLKAADQSGMLNRVMADANNQTIDWASNLTGVRAELSAIMSTLGNIGGGLIGNASKFTELAALKAGKGVRESAVAAERMRKEAEWAGRSQGAGMIGKAAIAGERAIWEKGIQLDAELEAARAAARKRDSKSTGGGRKARLTEEQKATEKLTDSIKDRLTSLQNEATALDLVASGQFKTTEAANLAAQSMAQNGGKIDATTASYLRQIDAMTALRDAAQSEYESTLPTAEESATALRNNVLGATRDGISDALTGDFDASKIASTIQRAMADAMADQIMSAILPNSGNQQAAAQMQAAMINGGQSAAMAISNAMRGGAAMGGHRITSAMSAGSIMAGTRITTAGLVSASAMGAGVSTGSATGAAQMQTGIVSGSAQGAQMMAEATSGGGGGEGGGGGGGLGSIFGNGNWLNMAIGLGSAYFANRANKPSAPREPEPKIKQSYYYDPDDVPHFAEGTANTSGIPAMLHPNEAVIPLSGNRKVPVEMKGGGESGAGLSITNNVSVTVEGGGENGEANALNIANTITTKIDQMIEEKMIEQSRYGGYLNPRGGR</sequence>
<protein>
    <submittedName>
        <fullName evidence="3">Phage tail length tape measure family protein</fullName>
    </submittedName>
</protein>
<comment type="caution">
    <text evidence="3">The sequence shown here is derived from an EMBL/GenBank/DDBJ whole genome shotgun (WGS) entry which is preliminary data.</text>
</comment>